<comment type="caution">
    <text evidence="1">The sequence shown here is derived from an EMBL/GenBank/DDBJ whole genome shotgun (WGS) entry which is preliminary data.</text>
</comment>
<dbReference type="EMBL" id="CAJNOK010009252">
    <property type="protein sequence ID" value="CAF1084782.1"/>
    <property type="molecule type" value="Genomic_DNA"/>
</dbReference>
<dbReference type="Proteomes" id="UP000677228">
    <property type="component" value="Unassembled WGS sequence"/>
</dbReference>
<organism evidence="1 3">
    <name type="scientific">Didymodactylos carnosus</name>
    <dbReference type="NCBI Taxonomy" id="1234261"/>
    <lineage>
        <taxon>Eukaryota</taxon>
        <taxon>Metazoa</taxon>
        <taxon>Spiralia</taxon>
        <taxon>Gnathifera</taxon>
        <taxon>Rotifera</taxon>
        <taxon>Eurotatoria</taxon>
        <taxon>Bdelloidea</taxon>
        <taxon>Philodinida</taxon>
        <taxon>Philodinidae</taxon>
        <taxon>Didymodactylos</taxon>
    </lineage>
</organism>
<dbReference type="AlphaFoldDB" id="A0A8S2E919"/>
<accession>A0A8S2E919</accession>
<gene>
    <name evidence="1" type="ORF">OVA965_LOCUS18544</name>
    <name evidence="2" type="ORF">TMI583_LOCUS18557</name>
</gene>
<dbReference type="PANTHER" id="PTHR33050:SF7">
    <property type="entry name" value="RIBONUCLEASE H"/>
    <property type="match status" value="1"/>
</dbReference>
<dbReference type="EMBL" id="CAJOBA010009270">
    <property type="protein sequence ID" value="CAF3847399.1"/>
    <property type="molecule type" value="Genomic_DNA"/>
</dbReference>
<dbReference type="Proteomes" id="UP000682733">
    <property type="component" value="Unassembled WGS sequence"/>
</dbReference>
<protein>
    <submittedName>
        <fullName evidence="1">Uncharacterized protein</fullName>
    </submittedName>
</protein>
<proteinExistence type="predicted"/>
<evidence type="ECO:0000313" key="3">
    <source>
        <dbReference type="Proteomes" id="UP000677228"/>
    </source>
</evidence>
<dbReference type="InterPro" id="IPR052055">
    <property type="entry name" value="Hepadnavirus_pol/RT"/>
</dbReference>
<reference evidence="1" key="1">
    <citation type="submission" date="2021-02" db="EMBL/GenBank/DDBJ databases">
        <authorList>
            <person name="Nowell W R."/>
        </authorList>
    </citation>
    <scope>NUCLEOTIDE SEQUENCE</scope>
</reference>
<sequence>MSCHEIESFTDTAPSIGFGGYWKDEYFASPWPNFVPKGMSTPYYELLPLVVAASLWGKMWRGRKIMFRSDNETVVAVIQNGRCKDRTIMSLMRRFTLYACEYHFVPYAQHIPGVEYEAADCLSRLKLGKFRMLKPDARACSLPIPPPQNIFFPYQTYLITYYIMHMLKILLCHTNQDFISF</sequence>
<evidence type="ECO:0000313" key="1">
    <source>
        <dbReference type="EMBL" id="CAF1084782.1"/>
    </source>
</evidence>
<dbReference type="PANTHER" id="PTHR33050">
    <property type="entry name" value="REVERSE TRANSCRIPTASE DOMAIN-CONTAINING PROTEIN"/>
    <property type="match status" value="1"/>
</dbReference>
<dbReference type="CDD" id="cd09275">
    <property type="entry name" value="RNase_HI_RT_DIRS1"/>
    <property type="match status" value="1"/>
</dbReference>
<evidence type="ECO:0000313" key="2">
    <source>
        <dbReference type="EMBL" id="CAF3847399.1"/>
    </source>
</evidence>
<name>A0A8S2E919_9BILA</name>